<evidence type="ECO:0000256" key="1">
    <source>
        <dbReference type="SAM" id="MobiDB-lite"/>
    </source>
</evidence>
<dbReference type="CDD" id="cd22677">
    <property type="entry name" value="FHA_Kanadaptin"/>
    <property type="match status" value="1"/>
</dbReference>
<evidence type="ECO:0000259" key="2">
    <source>
        <dbReference type="PROSITE" id="PS50006"/>
    </source>
</evidence>
<dbReference type="InterPro" id="IPR000253">
    <property type="entry name" value="FHA_dom"/>
</dbReference>
<accession>A0A7R9BJN5</accession>
<name>A0A7R9BJN5_9CRUS</name>
<dbReference type="EMBL" id="OA882631">
    <property type="protein sequence ID" value="CAD7276299.1"/>
    <property type="molecule type" value="Genomic_DNA"/>
</dbReference>
<dbReference type="Proteomes" id="UP000678499">
    <property type="component" value="Unassembled WGS sequence"/>
</dbReference>
<reference evidence="3" key="1">
    <citation type="submission" date="2020-11" db="EMBL/GenBank/DDBJ databases">
        <authorList>
            <person name="Tran Van P."/>
        </authorList>
    </citation>
    <scope>NUCLEOTIDE SEQUENCE</scope>
</reference>
<dbReference type="PROSITE" id="PS50006">
    <property type="entry name" value="FHA_DOMAIN"/>
    <property type="match status" value="1"/>
</dbReference>
<dbReference type="CDD" id="cd19856">
    <property type="entry name" value="DSRM_Kanadaptin"/>
    <property type="match status" value="1"/>
</dbReference>
<feature type="compositionally biased region" description="Basic and acidic residues" evidence="1">
    <location>
        <begin position="577"/>
        <end position="618"/>
    </location>
</feature>
<protein>
    <recommendedName>
        <fullName evidence="2">FHA domain-containing protein</fullName>
    </recommendedName>
</protein>
<organism evidence="3">
    <name type="scientific">Notodromas monacha</name>
    <dbReference type="NCBI Taxonomy" id="399045"/>
    <lineage>
        <taxon>Eukaryota</taxon>
        <taxon>Metazoa</taxon>
        <taxon>Ecdysozoa</taxon>
        <taxon>Arthropoda</taxon>
        <taxon>Crustacea</taxon>
        <taxon>Oligostraca</taxon>
        <taxon>Ostracoda</taxon>
        <taxon>Podocopa</taxon>
        <taxon>Podocopida</taxon>
        <taxon>Cypridocopina</taxon>
        <taxon>Cypridoidea</taxon>
        <taxon>Cyprididae</taxon>
        <taxon>Notodromas</taxon>
    </lineage>
</organism>
<dbReference type="Pfam" id="PF00498">
    <property type="entry name" value="FHA"/>
    <property type="match status" value="1"/>
</dbReference>
<dbReference type="SMART" id="SM00240">
    <property type="entry name" value="FHA"/>
    <property type="match status" value="1"/>
</dbReference>
<dbReference type="Gene3D" id="3.30.160.20">
    <property type="match status" value="1"/>
</dbReference>
<feature type="compositionally biased region" description="Acidic residues" evidence="1">
    <location>
        <begin position="534"/>
        <end position="543"/>
    </location>
</feature>
<dbReference type="SUPFAM" id="SSF49879">
    <property type="entry name" value="SMAD/FHA domain"/>
    <property type="match status" value="1"/>
</dbReference>
<dbReference type="AlphaFoldDB" id="A0A7R9BJN5"/>
<feature type="compositionally biased region" description="Polar residues" evidence="1">
    <location>
        <begin position="675"/>
        <end position="686"/>
    </location>
</feature>
<dbReference type="OrthoDB" id="433755at2759"/>
<sequence length="686" mass="76788">MDEFKKPLPIAPITADAETTVEITDQEEQLKTENEEVQNNSAVLVCEPGKTEIAKTPAVTCGFISPSWSGVPTEPLNLEVVKSGVILSVIPLEKSTIVFGRLPENDVVIEHPTSSRFHAVLQFSSGTPEKPSGFYIYDLDSTHGTFLNKERVKPRQYIPVLPGHMLKFGLSTRIYVVQGPPCESEEETAPHLSYSEIKRMKEEFKRAREKKPIVNEETSVPETPEQSVEEGISWGIQDEVEEEESDVNPFAIESGNEEYIADPKKTLRGWFEREGQDLQYEVEEKGYSNFICRVRLPLEDVAGSSVTAEAEVTGKKKEAVIQCALEACRILDRFGVLRQANQESKATKKRKNWEDDDFYGSDEDEFLDRTGSIEKKRQQRMRAAGKLVQEAPTENYDSLMAKHSVVMKEMEALHKELESGKDSRKKACPADAMAPDEDLDNYMERLASASASNVEKFERKKMQAKMAELQANERRLRKLISIAKPASLPPLKIASLDRPGVVIGSIRGRGAKKKSVVAPYIPKQTTPVFVPTDAVEESDDEDTPMASVKSDEVVAPEKRRKVIQEIPAKELVGVTSSEEHPKKVSEVKDVVKDEESEQKTKRAEVVKPSADEERDSHETIGGTVQNDVPKPSQSKKNSQKAEKKHKRKADVEKCEYDSSRDDYDMWVPPMGQSGDGTTSLNKKLGY</sequence>
<dbReference type="EMBL" id="CAJPEX010000594">
    <property type="protein sequence ID" value="CAG0916451.1"/>
    <property type="molecule type" value="Genomic_DNA"/>
</dbReference>
<feature type="domain" description="FHA" evidence="2">
    <location>
        <begin position="97"/>
        <end position="152"/>
    </location>
</feature>
<dbReference type="PANTHER" id="PTHR23308">
    <property type="entry name" value="NUCLEAR INHIBITOR OF PROTEIN PHOSPHATASE-1"/>
    <property type="match status" value="1"/>
</dbReference>
<evidence type="ECO:0000313" key="4">
    <source>
        <dbReference type="Proteomes" id="UP000678499"/>
    </source>
</evidence>
<proteinExistence type="predicted"/>
<evidence type="ECO:0000313" key="3">
    <source>
        <dbReference type="EMBL" id="CAD7276299.1"/>
    </source>
</evidence>
<feature type="compositionally biased region" description="Basic and acidic residues" evidence="1">
    <location>
        <begin position="649"/>
        <end position="663"/>
    </location>
</feature>
<feature type="region of interest" description="Disordered" evidence="1">
    <location>
        <begin position="534"/>
        <end position="686"/>
    </location>
</feature>
<gene>
    <name evidence="3" type="ORF">NMOB1V02_LOCUS4068</name>
</gene>
<dbReference type="InterPro" id="IPR008984">
    <property type="entry name" value="SMAD_FHA_dom_sf"/>
</dbReference>
<dbReference type="SMART" id="SM00358">
    <property type="entry name" value="DSRM"/>
    <property type="match status" value="1"/>
</dbReference>
<dbReference type="InterPro" id="IPR050923">
    <property type="entry name" value="Cell_Proc_Reg/RNA_Proc"/>
</dbReference>
<dbReference type="Gene3D" id="2.60.200.20">
    <property type="match status" value="1"/>
</dbReference>
<keyword evidence="4" id="KW-1185">Reference proteome</keyword>
<dbReference type="InterPro" id="IPR014720">
    <property type="entry name" value="dsRBD_dom"/>
</dbReference>